<name>B4GRA4_DROPE</name>
<feature type="compositionally biased region" description="Low complexity" evidence="1">
    <location>
        <begin position="86"/>
        <end position="101"/>
    </location>
</feature>
<dbReference type="HOGENOM" id="CLU_1788874_0_0_1"/>
<feature type="chain" id="PRO_5002807464" evidence="2">
    <location>
        <begin position="17"/>
        <end position="148"/>
    </location>
</feature>
<evidence type="ECO:0000256" key="1">
    <source>
        <dbReference type="SAM" id="MobiDB-lite"/>
    </source>
</evidence>
<sequence>MKYLAILSLVSIITLSCQDEALQSIRRSPSIIDVDPVGIESAKHTFLEGLAKTIDAPGIRMRRAIEVPLISFQGAAYDKLLNDSLSTSTTTTSTTTTTTMTPPINTAAPSIVPTTTKAAKTKRKQSKKALKNTAAYLKKKAKATKKKN</sequence>
<reference evidence="3 4" key="1">
    <citation type="journal article" date="2007" name="Nature">
        <title>Evolution of genes and genomes on the Drosophila phylogeny.</title>
        <authorList>
            <consortium name="Drosophila 12 Genomes Consortium"/>
            <person name="Clark A.G."/>
            <person name="Eisen M.B."/>
            <person name="Smith D.R."/>
            <person name="Bergman C.M."/>
            <person name="Oliver B."/>
            <person name="Markow T.A."/>
            <person name="Kaufman T.C."/>
            <person name="Kellis M."/>
            <person name="Gelbart W."/>
            <person name="Iyer V.N."/>
            <person name="Pollard D.A."/>
            <person name="Sackton T.B."/>
            <person name="Larracuente A.M."/>
            <person name="Singh N.D."/>
            <person name="Abad J.P."/>
            <person name="Abt D.N."/>
            <person name="Adryan B."/>
            <person name="Aguade M."/>
            <person name="Akashi H."/>
            <person name="Anderson W.W."/>
            <person name="Aquadro C.F."/>
            <person name="Ardell D.H."/>
            <person name="Arguello R."/>
            <person name="Artieri C.G."/>
            <person name="Barbash D.A."/>
            <person name="Barker D."/>
            <person name="Barsanti P."/>
            <person name="Batterham P."/>
            <person name="Batzoglou S."/>
            <person name="Begun D."/>
            <person name="Bhutkar A."/>
            <person name="Blanco E."/>
            <person name="Bosak S.A."/>
            <person name="Bradley R.K."/>
            <person name="Brand A.D."/>
            <person name="Brent M.R."/>
            <person name="Brooks A.N."/>
            <person name="Brown R.H."/>
            <person name="Butlin R.K."/>
            <person name="Caggese C."/>
            <person name="Calvi B.R."/>
            <person name="Bernardo de Carvalho A."/>
            <person name="Caspi A."/>
            <person name="Castrezana S."/>
            <person name="Celniker S.E."/>
            <person name="Chang J.L."/>
            <person name="Chapple C."/>
            <person name="Chatterji S."/>
            <person name="Chinwalla A."/>
            <person name="Civetta A."/>
            <person name="Clifton S.W."/>
            <person name="Comeron J.M."/>
            <person name="Costello J.C."/>
            <person name="Coyne J.A."/>
            <person name="Daub J."/>
            <person name="David R.G."/>
            <person name="Delcher A.L."/>
            <person name="Delehaunty K."/>
            <person name="Do C.B."/>
            <person name="Ebling H."/>
            <person name="Edwards K."/>
            <person name="Eickbush T."/>
            <person name="Evans J.D."/>
            <person name="Filipski A."/>
            <person name="Findeiss S."/>
            <person name="Freyhult E."/>
            <person name="Fulton L."/>
            <person name="Fulton R."/>
            <person name="Garcia A.C."/>
            <person name="Gardiner A."/>
            <person name="Garfield D.A."/>
            <person name="Garvin B.E."/>
            <person name="Gibson G."/>
            <person name="Gilbert D."/>
            <person name="Gnerre S."/>
            <person name="Godfrey J."/>
            <person name="Good R."/>
            <person name="Gotea V."/>
            <person name="Gravely B."/>
            <person name="Greenberg A.J."/>
            <person name="Griffiths-Jones S."/>
            <person name="Gross S."/>
            <person name="Guigo R."/>
            <person name="Gustafson E.A."/>
            <person name="Haerty W."/>
            <person name="Hahn M.W."/>
            <person name="Halligan D.L."/>
            <person name="Halpern A.L."/>
            <person name="Halter G.M."/>
            <person name="Han M.V."/>
            <person name="Heger A."/>
            <person name="Hillier L."/>
            <person name="Hinrichs A.S."/>
            <person name="Holmes I."/>
            <person name="Hoskins R.A."/>
            <person name="Hubisz M.J."/>
            <person name="Hultmark D."/>
            <person name="Huntley M.A."/>
            <person name="Jaffe D.B."/>
            <person name="Jagadeeshan S."/>
            <person name="Jeck W.R."/>
            <person name="Johnson J."/>
            <person name="Jones C.D."/>
            <person name="Jordan W.C."/>
            <person name="Karpen G.H."/>
            <person name="Kataoka E."/>
            <person name="Keightley P.D."/>
            <person name="Kheradpour P."/>
            <person name="Kirkness E.F."/>
            <person name="Koerich L.B."/>
            <person name="Kristiansen K."/>
            <person name="Kudrna D."/>
            <person name="Kulathinal R.J."/>
            <person name="Kumar S."/>
            <person name="Kwok R."/>
            <person name="Lander E."/>
            <person name="Langley C.H."/>
            <person name="Lapoint R."/>
            <person name="Lazzaro B.P."/>
            <person name="Lee S.J."/>
            <person name="Levesque L."/>
            <person name="Li R."/>
            <person name="Lin C.F."/>
            <person name="Lin M.F."/>
            <person name="Lindblad-Toh K."/>
            <person name="Llopart A."/>
            <person name="Long M."/>
            <person name="Low L."/>
            <person name="Lozovsky E."/>
            <person name="Lu J."/>
            <person name="Luo M."/>
            <person name="Machado C.A."/>
            <person name="Makalowski W."/>
            <person name="Marzo M."/>
            <person name="Matsuda M."/>
            <person name="Matzkin L."/>
            <person name="McAllister B."/>
            <person name="McBride C.S."/>
            <person name="McKernan B."/>
            <person name="McKernan K."/>
            <person name="Mendez-Lago M."/>
            <person name="Minx P."/>
            <person name="Mollenhauer M.U."/>
            <person name="Montooth K."/>
            <person name="Mount S.M."/>
            <person name="Mu X."/>
            <person name="Myers E."/>
            <person name="Negre B."/>
            <person name="Newfeld S."/>
            <person name="Nielsen R."/>
            <person name="Noor M.A."/>
            <person name="O'Grady P."/>
            <person name="Pachter L."/>
            <person name="Papaceit M."/>
            <person name="Parisi M.J."/>
            <person name="Parisi M."/>
            <person name="Parts L."/>
            <person name="Pedersen J.S."/>
            <person name="Pesole G."/>
            <person name="Phillippy A.M."/>
            <person name="Ponting C.P."/>
            <person name="Pop M."/>
            <person name="Porcelli D."/>
            <person name="Powell J.R."/>
            <person name="Prohaska S."/>
            <person name="Pruitt K."/>
            <person name="Puig M."/>
            <person name="Quesneville H."/>
            <person name="Ram K.R."/>
            <person name="Rand D."/>
            <person name="Rasmussen M.D."/>
            <person name="Reed L.K."/>
            <person name="Reenan R."/>
            <person name="Reily A."/>
            <person name="Remington K.A."/>
            <person name="Rieger T.T."/>
            <person name="Ritchie M.G."/>
            <person name="Robin C."/>
            <person name="Rogers Y.H."/>
            <person name="Rohde C."/>
            <person name="Rozas J."/>
            <person name="Rubenfield M.J."/>
            <person name="Ruiz A."/>
            <person name="Russo S."/>
            <person name="Salzberg S.L."/>
            <person name="Sanchez-Gracia A."/>
            <person name="Saranga D.J."/>
            <person name="Sato H."/>
            <person name="Schaeffer S.W."/>
            <person name="Schatz M.C."/>
            <person name="Schlenke T."/>
            <person name="Schwartz R."/>
            <person name="Segarra C."/>
            <person name="Singh R.S."/>
            <person name="Sirot L."/>
            <person name="Sirota M."/>
            <person name="Sisneros N.B."/>
            <person name="Smith C.D."/>
            <person name="Smith T.F."/>
            <person name="Spieth J."/>
            <person name="Stage D.E."/>
            <person name="Stark A."/>
            <person name="Stephan W."/>
            <person name="Strausberg R.L."/>
            <person name="Strempel S."/>
            <person name="Sturgill D."/>
            <person name="Sutton G."/>
            <person name="Sutton G.G."/>
            <person name="Tao W."/>
            <person name="Teichmann S."/>
            <person name="Tobari Y.N."/>
            <person name="Tomimura Y."/>
            <person name="Tsolas J.M."/>
            <person name="Valente V.L."/>
            <person name="Venter E."/>
            <person name="Venter J.C."/>
            <person name="Vicario S."/>
            <person name="Vieira F.G."/>
            <person name="Vilella A.J."/>
            <person name="Villasante A."/>
            <person name="Walenz B."/>
            <person name="Wang J."/>
            <person name="Wasserman M."/>
            <person name="Watts T."/>
            <person name="Wilson D."/>
            <person name="Wilson R.K."/>
            <person name="Wing R.A."/>
            <person name="Wolfner M.F."/>
            <person name="Wong A."/>
            <person name="Wong G.K."/>
            <person name="Wu C.I."/>
            <person name="Wu G."/>
            <person name="Yamamoto D."/>
            <person name="Yang H.P."/>
            <person name="Yang S.P."/>
            <person name="Yorke J.A."/>
            <person name="Yoshida K."/>
            <person name="Zdobnov E."/>
            <person name="Zhang P."/>
            <person name="Zhang Y."/>
            <person name="Zimin A.V."/>
            <person name="Baldwin J."/>
            <person name="Abdouelleil A."/>
            <person name="Abdulkadir J."/>
            <person name="Abebe A."/>
            <person name="Abera B."/>
            <person name="Abreu J."/>
            <person name="Acer S.C."/>
            <person name="Aftuck L."/>
            <person name="Alexander A."/>
            <person name="An P."/>
            <person name="Anderson E."/>
            <person name="Anderson S."/>
            <person name="Arachi H."/>
            <person name="Azer M."/>
            <person name="Bachantsang P."/>
            <person name="Barry A."/>
            <person name="Bayul T."/>
            <person name="Berlin A."/>
            <person name="Bessette D."/>
            <person name="Bloom T."/>
            <person name="Blye J."/>
            <person name="Boguslavskiy L."/>
            <person name="Bonnet C."/>
            <person name="Boukhgalter B."/>
            <person name="Bourzgui I."/>
            <person name="Brown A."/>
            <person name="Cahill P."/>
            <person name="Channer S."/>
            <person name="Cheshatsang Y."/>
            <person name="Chuda L."/>
            <person name="Citroen M."/>
            <person name="Collymore A."/>
            <person name="Cooke P."/>
            <person name="Costello M."/>
            <person name="D'Aco K."/>
            <person name="Daza R."/>
            <person name="De Haan G."/>
            <person name="DeGray S."/>
            <person name="DeMaso C."/>
            <person name="Dhargay N."/>
            <person name="Dooley K."/>
            <person name="Dooley E."/>
            <person name="Doricent M."/>
            <person name="Dorje P."/>
            <person name="Dorjee K."/>
            <person name="Dupes A."/>
            <person name="Elong R."/>
            <person name="Falk J."/>
            <person name="Farina A."/>
            <person name="Faro S."/>
            <person name="Ferguson D."/>
            <person name="Fisher S."/>
            <person name="Foley C.D."/>
            <person name="Franke A."/>
            <person name="Friedrich D."/>
            <person name="Gadbois L."/>
            <person name="Gearin G."/>
            <person name="Gearin C.R."/>
            <person name="Giannoukos G."/>
            <person name="Goode T."/>
            <person name="Graham J."/>
            <person name="Grandbois E."/>
            <person name="Grewal S."/>
            <person name="Gyaltsen K."/>
            <person name="Hafez N."/>
            <person name="Hagos B."/>
            <person name="Hall J."/>
            <person name="Henson C."/>
            <person name="Hollinger A."/>
            <person name="Honan T."/>
            <person name="Huard M.D."/>
            <person name="Hughes L."/>
            <person name="Hurhula B."/>
            <person name="Husby M.E."/>
            <person name="Kamat A."/>
            <person name="Kanga B."/>
            <person name="Kashin S."/>
            <person name="Khazanovich D."/>
            <person name="Kisner P."/>
            <person name="Lance K."/>
            <person name="Lara M."/>
            <person name="Lee W."/>
            <person name="Lennon N."/>
            <person name="Letendre F."/>
            <person name="LeVine R."/>
            <person name="Lipovsky A."/>
            <person name="Liu X."/>
            <person name="Liu J."/>
            <person name="Liu S."/>
            <person name="Lokyitsang T."/>
            <person name="Lokyitsang Y."/>
            <person name="Lubonja R."/>
            <person name="Lui A."/>
            <person name="MacDonald P."/>
            <person name="Magnisalis V."/>
            <person name="Maru K."/>
            <person name="Matthews C."/>
            <person name="McCusker W."/>
            <person name="McDonough S."/>
            <person name="Mehta T."/>
            <person name="Meldrim J."/>
            <person name="Meneus L."/>
            <person name="Mihai O."/>
            <person name="Mihalev A."/>
            <person name="Mihova T."/>
            <person name="Mittelman R."/>
            <person name="Mlenga V."/>
            <person name="Montmayeur A."/>
            <person name="Mulrain L."/>
            <person name="Navidi A."/>
            <person name="Naylor J."/>
            <person name="Negash T."/>
            <person name="Nguyen T."/>
            <person name="Nguyen N."/>
            <person name="Nicol R."/>
            <person name="Norbu C."/>
            <person name="Norbu N."/>
            <person name="Novod N."/>
            <person name="O'Neill B."/>
            <person name="Osman S."/>
            <person name="Markiewicz E."/>
            <person name="Oyono O.L."/>
            <person name="Patti C."/>
            <person name="Phunkhang P."/>
            <person name="Pierre F."/>
            <person name="Priest M."/>
            <person name="Raghuraman S."/>
            <person name="Rege F."/>
            <person name="Reyes R."/>
            <person name="Rise C."/>
            <person name="Rogov P."/>
            <person name="Ross K."/>
            <person name="Ryan E."/>
            <person name="Settipalli S."/>
            <person name="Shea T."/>
            <person name="Sherpa N."/>
            <person name="Shi L."/>
            <person name="Shih D."/>
            <person name="Sparrow T."/>
            <person name="Spaulding J."/>
            <person name="Stalker J."/>
            <person name="Stange-Thomann N."/>
            <person name="Stavropoulos S."/>
            <person name="Stone C."/>
            <person name="Strader C."/>
            <person name="Tesfaye S."/>
            <person name="Thomson T."/>
            <person name="Thoulutsang Y."/>
            <person name="Thoulutsang D."/>
            <person name="Topham K."/>
            <person name="Topping I."/>
            <person name="Tsamla T."/>
            <person name="Vassiliev H."/>
            <person name="Vo A."/>
            <person name="Wangchuk T."/>
            <person name="Wangdi T."/>
            <person name="Weiand M."/>
            <person name="Wilkinson J."/>
            <person name="Wilson A."/>
            <person name="Yadav S."/>
            <person name="Young G."/>
            <person name="Yu Q."/>
            <person name="Zembek L."/>
            <person name="Zhong D."/>
            <person name="Zimmer A."/>
            <person name="Zwirko Z."/>
            <person name="Jaffe D.B."/>
            <person name="Alvarez P."/>
            <person name="Brockman W."/>
            <person name="Butler J."/>
            <person name="Chin C."/>
            <person name="Gnerre S."/>
            <person name="Grabherr M."/>
            <person name="Kleber M."/>
            <person name="Mauceli E."/>
            <person name="MacCallum I."/>
        </authorList>
    </citation>
    <scope>NUCLEOTIDE SEQUENCE [LARGE SCALE GENOMIC DNA]</scope>
    <source>
        <strain evidence="4">MSH-3 / Tucson 14011-0111.49</strain>
    </source>
</reference>
<evidence type="ECO:0000256" key="2">
    <source>
        <dbReference type="SAM" id="SignalP"/>
    </source>
</evidence>
<gene>
    <name evidence="3" type="primary">Dper\GL25174</name>
    <name evidence="3" type="ORF">Dper_GL25174</name>
</gene>
<dbReference type="OMA" id="KHTFLEG"/>
<proteinExistence type="predicted"/>
<feature type="signal peptide" evidence="2">
    <location>
        <begin position="1"/>
        <end position="16"/>
    </location>
</feature>
<keyword evidence="2" id="KW-0732">Signal</keyword>
<keyword evidence="4" id="KW-1185">Reference proteome</keyword>
<feature type="compositionally biased region" description="Basic residues" evidence="1">
    <location>
        <begin position="119"/>
        <end position="130"/>
    </location>
</feature>
<evidence type="ECO:0000313" key="4">
    <source>
        <dbReference type="Proteomes" id="UP000008744"/>
    </source>
</evidence>
<dbReference type="EMBL" id="CH479188">
    <property type="protein sequence ID" value="EDW40289.1"/>
    <property type="molecule type" value="Genomic_DNA"/>
</dbReference>
<accession>B4GRA4</accession>
<dbReference type="PROSITE" id="PS51257">
    <property type="entry name" value="PROKAR_LIPOPROTEIN"/>
    <property type="match status" value="1"/>
</dbReference>
<dbReference type="AlphaFoldDB" id="B4GRA4"/>
<protein>
    <submittedName>
        <fullName evidence="3">GL25174</fullName>
    </submittedName>
</protein>
<evidence type="ECO:0000313" key="3">
    <source>
        <dbReference type="EMBL" id="EDW40289.1"/>
    </source>
</evidence>
<organism evidence="4">
    <name type="scientific">Drosophila persimilis</name>
    <name type="common">Fruit fly</name>
    <dbReference type="NCBI Taxonomy" id="7234"/>
    <lineage>
        <taxon>Eukaryota</taxon>
        <taxon>Metazoa</taxon>
        <taxon>Ecdysozoa</taxon>
        <taxon>Arthropoda</taxon>
        <taxon>Hexapoda</taxon>
        <taxon>Insecta</taxon>
        <taxon>Pterygota</taxon>
        <taxon>Neoptera</taxon>
        <taxon>Endopterygota</taxon>
        <taxon>Diptera</taxon>
        <taxon>Brachycera</taxon>
        <taxon>Muscomorpha</taxon>
        <taxon>Ephydroidea</taxon>
        <taxon>Drosophilidae</taxon>
        <taxon>Drosophila</taxon>
        <taxon>Sophophora</taxon>
    </lineage>
</organism>
<dbReference type="Proteomes" id="UP000008744">
    <property type="component" value="Unassembled WGS sequence"/>
</dbReference>
<feature type="region of interest" description="Disordered" evidence="1">
    <location>
        <begin position="86"/>
        <end position="132"/>
    </location>
</feature>